<evidence type="ECO:0000256" key="4">
    <source>
        <dbReference type="ARBA" id="ARBA00022857"/>
    </source>
</evidence>
<gene>
    <name evidence="8" type="ordered locus">Pcar_2665</name>
</gene>
<dbReference type="PANTHER" id="PTHR46091">
    <property type="entry name" value="BLR7054 PROTEIN"/>
    <property type="match status" value="1"/>
</dbReference>
<proteinExistence type="predicted"/>
<keyword evidence="5" id="KW-0520">NAD</keyword>
<keyword evidence="6" id="KW-1133">Transmembrane helix</keyword>
<keyword evidence="2" id="KW-0732">Signal</keyword>
<dbReference type="GO" id="GO:0016491">
    <property type="term" value="F:oxidoreductase activity"/>
    <property type="evidence" value="ECO:0007669"/>
    <property type="project" value="InterPro"/>
</dbReference>
<dbReference type="STRING" id="338963.Pcar_2665"/>
<feature type="transmembrane region" description="Helical" evidence="6">
    <location>
        <begin position="457"/>
        <end position="479"/>
    </location>
</feature>
<dbReference type="eggNOG" id="COG1233">
    <property type="taxonomic scope" value="Bacteria"/>
</dbReference>
<protein>
    <submittedName>
        <fullName evidence="8">FAD-dependent pyridine nucleotide-disulfide oxidoreductase family protein</fullName>
    </submittedName>
</protein>
<keyword evidence="4" id="KW-0521">NADP</keyword>
<evidence type="ECO:0000256" key="3">
    <source>
        <dbReference type="ARBA" id="ARBA00022827"/>
    </source>
</evidence>
<keyword evidence="1" id="KW-0285">Flavoprotein</keyword>
<dbReference type="Gene3D" id="3.50.50.60">
    <property type="entry name" value="FAD/NAD(P)-binding domain"/>
    <property type="match status" value="2"/>
</dbReference>
<evidence type="ECO:0000256" key="5">
    <source>
        <dbReference type="ARBA" id="ARBA00023027"/>
    </source>
</evidence>
<dbReference type="KEGG" id="pca:Pcar_2665"/>
<dbReference type="PANTHER" id="PTHR46091:SF3">
    <property type="entry name" value="AMINE OXIDASE DOMAIN-CONTAINING PROTEIN"/>
    <property type="match status" value="1"/>
</dbReference>
<evidence type="ECO:0000259" key="7">
    <source>
        <dbReference type="Pfam" id="PF01593"/>
    </source>
</evidence>
<reference evidence="8 9" key="2">
    <citation type="journal article" date="2012" name="BMC Genomics">
        <title>The genome of Pelobacter carbinolicus reveals surprising metabolic capabilities and physiological features.</title>
        <authorList>
            <person name="Aklujkar M."/>
            <person name="Haveman S.A."/>
            <person name="Didonato R.Jr."/>
            <person name="Chertkov O."/>
            <person name="Han C.S."/>
            <person name="Land M.L."/>
            <person name="Brown P."/>
            <person name="Lovley D.R."/>
        </authorList>
    </citation>
    <scope>NUCLEOTIDE SEQUENCE [LARGE SCALE GENOMIC DNA]</scope>
    <source>
        <strain evidence="9">DSM 2380 / NBRC 103641 / GraBd1</strain>
    </source>
</reference>
<dbReference type="HOGENOM" id="CLU_019722_1_2_7"/>
<accession>Q3A156</accession>
<keyword evidence="9" id="KW-1185">Reference proteome</keyword>
<evidence type="ECO:0000256" key="1">
    <source>
        <dbReference type="ARBA" id="ARBA00022630"/>
    </source>
</evidence>
<dbReference type="InterPro" id="IPR036188">
    <property type="entry name" value="FAD/NAD-bd_sf"/>
</dbReference>
<dbReference type="EMBL" id="CP000142">
    <property type="protein sequence ID" value="ABA89901.1"/>
    <property type="molecule type" value="Genomic_DNA"/>
</dbReference>
<feature type="domain" description="Amine oxidase" evidence="7">
    <location>
        <begin position="13"/>
        <end position="474"/>
    </location>
</feature>
<dbReference type="SUPFAM" id="SSF51905">
    <property type="entry name" value="FAD/NAD(P)-binding domain"/>
    <property type="match status" value="1"/>
</dbReference>
<evidence type="ECO:0000313" key="8">
    <source>
        <dbReference type="EMBL" id="ABA89901.1"/>
    </source>
</evidence>
<name>Q3A156_SYNC1</name>
<dbReference type="Pfam" id="PF01593">
    <property type="entry name" value="Amino_oxidase"/>
    <property type="match status" value="1"/>
</dbReference>
<organism evidence="8 9">
    <name type="scientific">Syntrophotalea carbinolica (strain DSM 2380 / NBRC 103641 / GraBd1)</name>
    <name type="common">Pelobacter carbinolicus</name>
    <dbReference type="NCBI Taxonomy" id="338963"/>
    <lineage>
        <taxon>Bacteria</taxon>
        <taxon>Pseudomonadati</taxon>
        <taxon>Thermodesulfobacteriota</taxon>
        <taxon>Desulfuromonadia</taxon>
        <taxon>Desulfuromonadales</taxon>
        <taxon>Syntrophotaleaceae</taxon>
        <taxon>Syntrophotalea</taxon>
    </lineage>
</organism>
<keyword evidence="6" id="KW-0472">Membrane</keyword>
<dbReference type="RefSeq" id="WP_011342444.1">
    <property type="nucleotide sequence ID" value="NC_007498.2"/>
</dbReference>
<dbReference type="AlphaFoldDB" id="Q3A156"/>
<keyword evidence="6" id="KW-0812">Transmembrane</keyword>
<dbReference type="InterPro" id="IPR052206">
    <property type="entry name" value="Retinol_saturase"/>
</dbReference>
<evidence type="ECO:0000256" key="6">
    <source>
        <dbReference type="SAM" id="Phobius"/>
    </source>
</evidence>
<dbReference type="InterPro" id="IPR002937">
    <property type="entry name" value="Amino_oxidase"/>
</dbReference>
<evidence type="ECO:0000256" key="2">
    <source>
        <dbReference type="ARBA" id="ARBA00022729"/>
    </source>
</evidence>
<sequence>MKYDVVVAGGGCAGMSAAITLARFGRKVLLVEGDRRLGPVLRGFQRNGVHFDTGFHYVGGLGNGEILDTFFRFMGLARHLSPVAFRPEGFDLCRFETLGRDVAMPYGPELFEGRLGQAFPGQEAHVGSYLAEVQRIFSSSAFLNLQQSVTPEEMLSFTDGPTLARRLAEITDDELLQTALALPCLLYGVAPRESSFANHALVAGSYFSSVHGLKGGGGALVAAFERELAGAGVDVLCGSPVTSITTHDRAVTGVVLSDGRQFPTSQCLFTGHPSHLKDVLAPGSLRPSFYKRLSEYPETPSAFMLFGVVPESVSLFDRRNVFLTPATSPAGLLAEGSETIYLAGGERLPDGRQAITALGMAPFSDYEPWCQSVTGSRPKAYGEYKQRMAEVMLDRIRTACPELGASLQVVEAATPLTMRDWAASPQGSLYGMRHTVEQFPLLPMTKIRGLLLAGQSILLPGVLGAVVSAMVACSLVVGLEPLRKELRQCSQNALS</sequence>
<dbReference type="OrthoDB" id="9794630at2"/>
<evidence type="ECO:0000313" key="9">
    <source>
        <dbReference type="Proteomes" id="UP000002534"/>
    </source>
</evidence>
<reference evidence="9" key="1">
    <citation type="submission" date="2005-10" db="EMBL/GenBank/DDBJ databases">
        <title>Complete sequence of Pelobacter carbinolicus DSM 2380.</title>
        <authorList>
            <person name="Copeland A."/>
            <person name="Lucas S."/>
            <person name="Lapidus A."/>
            <person name="Barry K."/>
            <person name="Detter J.C."/>
            <person name="Glavina T."/>
            <person name="Hammon N."/>
            <person name="Israni S."/>
            <person name="Pitluck S."/>
            <person name="Chertkov O."/>
            <person name="Schmutz J."/>
            <person name="Larimer F."/>
            <person name="Land M."/>
            <person name="Kyrpides N."/>
            <person name="Ivanova N."/>
            <person name="Richardson P."/>
        </authorList>
    </citation>
    <scope>NUCLEOTIDE SEQUENCE [LARGE SCALE GENOMIC DNA]</scope>
    <source>
        <strain evidence="9">DSM 2380 / NBRC 103641 / GraBd1</strain>
    </source>
</reference>
<keyword evidence="3" id="KW-0274">FAD</keyword>
<dbReference type="Proteomes" id="UP000002534">
    <property type="component" value="Chromosome"/>
</dbReference>